<feature type="chain" id="PRO_5044714333" evidence="2">
    <location>
        <begin position="35"/>
        <end position="157"/>
    </location>
</feature>
<evidence type="ECO:0000313" key="4">
    <source>
        <dbReference type="EMBL" id="CAL1414689.1"/>
    </source>
</evidence>
<sequence>MKKKNGRQGKQRRKNHTFLWLALLTPSLPLVSLSQQRRSASSLPAPRRSASPATGDQHHRRPRPPQQPNTIGNSSSPAIEGIVVHSRAAPEEKPRKRSFVGRSQPRRAGGERGASLVVHWLVSSSFRLPRLQIPSGGGGVAVPASLSPPSTSCQGKR</sequence>
<proteinExistence type="predicted"/>
<feature type="compositionally biased region" description="Polar residues" evidence="1">
    <location>
        <begin position="147"/>
        <end position="157"/>
    </location>
</feature>
<accession>A0AAV2GUZ5</accession>
<protein>
    <submittedName>
        <fullName evidence="3">Uncharacterized protein</fullName>
    </submittedName>
</protein>
<dbReference type="EMBL" id="OZ034822">
    <property type="protein sequence ID" value="CAL1414591.1"/>
    <property type="molecule type" value="Genomic_DNA"/>
</dbReference>
<gene>
    <name evidence="3" type="ORF">LTRI10_LOCUS53742</name>
    <name evidence="4" type="ORF">LTRI10_LOCUS53833</name>
</gene>
<dbReference type="Proteomes" id="UP001497516">
    <property type="component" value="Chromosome 9"/>
</dbReference>
<feature type="signal peptide" evidence="2">
    <location>
        <begin position="1"/>
        <end position="34"/>
    </location>
</feature>
<organism evidence="3 5">
    <name type="scientific">Linum trigynum</name>
    <dbReference type="NCBI Taxonomy" id="586398"/>
    <lineage>
        <taxon>Eukaryota</taxon>
        <taxon>Viridiplantae</taxon>
        <taxon>Streptophyta</taxon>
        <taxon>Embryophyta</taxon>
        <taxon>Tracheophyta</taxon>
        <taxon>Spermatophyta</taxon>
        <taxon>Magnoliopsida</taxon>
        <taxon>eudicotyledons</taxon>
        <taxon>Gunneridae</taxon>
        <taxon>Pentapetalae</taxon>
        <taxon>rosids</taxon>
        <taxon>fabids</taxon>
        <taxon>Malpighiales</taxon>
        <taxon>Linaceae</taxon>
        <taxon>Linum</taxon>
    </lineage>
</organism>
<evidence type="ECO:0000256" key="2">
    <source>
        <dbReference type="SAM" id="SignalP"/>
    </source>
</evidence>
<name>A0AAV2GUZ5_9ROSI</name>
<evidence type="ECO:0000256" key="1">
    <source>
        <dbReference type="SAM" id="MobiDB-lite"/>
    </source>
</evidence>
<dbReference type="EMBL" id="OZ034822">
    <property type="protein sequence ID" value="CAL1414689.1"/>
    <property type="molecule type" value="Genomic_DNA"/>
</dbReference>
<evidence type="ECO:0000313" key="3">
    <source>
        <dbReference type="EMBL" id="CAL1414591.1"/>
    </source>
</evidence>
<feature type="region of interest" description="Disordered" evidence="1">
    <location>
        <begin position="34"/>
        <end position="112"/>
    </location>
</feature>
<feature type="region of interest" description="Disordered" evidence="1">
    <location>
        <begin position="135"/>
        <end position="157"/>
    </location>
</feature>
<evidence type="ECO:0000313" key="5">
    <source>
        <dbReference type="Proteomes" id="UP001497516"/>
    </source>
</evidence>
<feature type="compositionally biased region" description="Low complexity" evidence="1">
    <location>
        <begin position="34"/>
        <end position="53"/>
    </location>
</feature>
<keyword evidence="5" id="KW-1185">Reference proteome</keyword>
<dbReference type="AlphaFoldDB" id="A0AAV2GUZ5"/>
<reference evidence="3 5" key="1">
    <citation type="submission" date="2024-04" db="EMBL/GenBank/DDBJ databases">
        <authorList>
            <person name="Fracassetti M."/>
        </authorList>
    </citation>
    <scope>NUCLEOTIDE SEQUENCE [LARGE SCALE GENOMIC DNA]</scope>
</reference>
<keyword evidence="2" id="KW-0732">Signal</keyword>